<dbReference type="Proteomes" id="UP000824099">
    <property type="component" value="Unassembled WGS sequence"/>
</dbReference>
<dbReference type="GO" id="GO:0015628">
    <property type="term" value="P:protein secretion by the type II secretion system"/>
    <property type="evidence" value="ECO:0007669"/>
    <property type="project" value="InterPro"/>
</dbReference>
<dbReference type="SUPFAM" id="SSF54523">
    <property type="entry name" value="Pili subunits"/>
    <property type="match status" value="1"/>
</dbReference>
<reference evidence="7" key="1">
    <citation type="submission" date="2020-10" db="EMBL/GenBank/DDBJ databases">
        <authorList>
            <person name="Gilroy R."/>
        </authorList>
    </citation>
    <scope>NUCLEOTIDE SEQUENCE</scope>
    <source>
        <strain evidence="7">CHK160-1198</strain>
    </source>
</reference>
<sequence length="146" mass="15846">MERNQHSLNRGFTLVELVVVIAILGLLASIAVPRFLDAQAQARGSKILADLNTCEAAINLYYMRNGHFPTDSDALDEEQLVGNYLAAWPMPPVGRALINAKEIIVEQGAHYIYVGQAETELTTRVGRVKVEVAGGAQTVDELLAAD</sequence>
<proteinExistence type="predicted"/>
<dbReference type="InterPro" id="IPR012902">
    <property type="entry name" value="N_methyl_site"/>
</dbReference>
<evidence type="ECO:0000313" key="8">
    <source>
        <dbReference type="Proteomes" id="UP000824099"/>
    </source>
</evidence>
<dbReference type="InterPro" id="IPR000983">
    <property type="entry name" value="Bac_GSPG_pilin"/>
</dbReference>
<evidence type="ECO:0000256" key="5">
    <source>
        <dbReference type="ARBA" id="ARBA00023136"/>
    </source>
</evidence>
<dbReference type="PRINTS" id="PR00813">
    <property type="entry name" value="BCTERIALGSPG"/>
</dbReference>
<dbReference type="GO" id="GO:0015627">
    <property type="term" value="C:type II protein secretion system complex"/>
    <property type="evidence" value="ECO:0007669"/>
    <property type="project" value="InterPro"/>
</dbReference>
<keyword evidence="2" id="KW-0488">Methylation</keyword>
<organism evidence="7 8">
    <name type="scientific">Candidatus Avacidaminococcus intestinavium</name>
    <dbReference type="NCBI Taxonomy" id="2840684"/>
    <lineage>
        <taxon>Bacteria</taxon>
        <taxon>Bacillati</taxon>
        <taxon>Bacillota</taxon>
        <taxon>Negativicutes</taxon>
        <taxon>Acidaminococcales</taxon>
        <taxon>Acidaminococcaceae</taxon>
        <taxon>Acidaminococcaceae incertae sedis</taxon>
        <taxon>Candidatus Avacidaminococcus</taxon>
    </lineage>
</organism>
<feature type="transmembrane region" description="Helical" evidence="6">
    <location>
        <begin position="12"/>
        <end position="36"/>
    </location>
</feature>
<reference evidence="7" key="2">
    <citation type="journal article" date="2021" name="PeerJ">
        <title>Extensive microbial diversity within the chicken gut microbiome revealed by metagenomics and culture.</title>
        <authorList>
            <person name="Gilroy R."/>
            <person name="Ravi A."/>
            <person name="Getino M."/>
            <person name="Pursley I."/>
            <person name="Horton D.L."/>
            <person name="Alikhan N.F."/>
            <person name="Baker D."/>
            <person name="Gharbi K."/>
            <person name="Hall N."/>
            <person name="Watson M."/>
            <person name="Adriaenssens E.M."/>
            <person name="Foster-Nyarko E."/>
            <person name="Jarju S."/>
            <person name="Secka A."/>
            <person name="Antonio M."/>
            <person name="Oren A."/>
            <person name="Chaudhuri R.R."/>
            <person name="La Ragione R."/>
            <person name="Hildebrand F."/>
            <person name="Pallen M.J."/>
        </authorList>
    </citation>
    <scope>NUCLEOTIDE SEQUENCE</scope>
    <source>
        <strain evidence="7">CHK160-1198</strain>
    </source>
</reference>
<evidence type="ECO:0000256" key="4">
    <source>
        <dbReference type="ARBA" id="ARBA00022989"/>
    </source>
</evidence>
<evidence type="ECO:0000256" key="2">
    <source>
        <dbReference type="ARBA" id="ARBA00022481"/>
    </source>
</evidence>
<dbReference type="Gene3D" id="3.30.700.10">
    <property type="entry name" value="Glycoprotein, Type 4 Pilin"/>
    <property type="match status" value="1"/>
</dbReference>
<dbReference type="Pfam" id="PF07963">
    <property type="entry name" value="N_methyl"/>
    <property type="match status" value="1"/>
</dbReference>
<dbReference type="PANTHER" id="PTHR30093">
    <property type="entry name" value="GENERAL SECRETION PATHWAY PROTEIN G"/>
    <property type="match status" value="1"/>
</dbReference>
<dbReference type="InterPro" id="IPR045584">
    <property type="entry name" value="Pilin-like"/>
</dbReference>
<keyword evidence="4 6" id="KW-1133">Transmembrane helix</keyword>
<keyword evidence="3 6" id="KW-0812">Transmembrane</keyword>
<comment type="caution">
    <text evidence="7">The sequence shown here is derived from an EMBL/GenBank/DDBJ whole genome shotgun (WGS) entry which is preliminary data.</text>
</comment>
<comment type="subcellular location">
    <subcellularLocation>
        <location evidence="1">Membrane</location>
        <topology evidence="1">Single-pass membrane protein</topology>
    </subcellularLocation>
</comment>
<evidence type="ECO:0000256" key="6">
    <source>
        <dbReference type="SAM" id="Phobius"/>
    </source>
</evidence>
<name>A0A9D1MQ11_9FIRM</name>
<dbReference type="NCBIfam" id="TIGR02532">
    <property type="entry name" value="IV_pilin_GFxxxE"/>
    <property type="match status" value="1"/>
</dbReference>
<evidence type="ECO:0000256" key="1">
    <source>
        <dbReference type="ARBA" id="ARBA00004167"/>
    </source>
</evidence>
<dbReference type="EMBL" id="DVNI01000077">
    <property type="protein sequence ID" value="HIU64361.1"/>
    <property type="molecule type" value="Genomic_DNA"/>
</dbReference>
<keyword evidence="5 6" id="KW-0472">Membrane</keyword>
<gene>
    <name evidence="7" type="ORF">IAB06_04945</name>
</gene>
<protein>
    <submittedName>
        <fullName evidence="7">Prepilin-type N-terminal cleavage/methylation domain-containing protein</fullName>
    </submittedName>
</protein>
<evidence type="ECO:0000313" key="7">
    <source>
        <dbReference type="EMBL" id="HIU64361.1"/>
    </source>
</evidence>
<evidence type="ECO:0000256" key="3">
    <source>
        <dbReference type="ARBA" id="ARBA00022692"/>
    </source>
</evidence>
<dbReference type="GO" id="GO:0016020">
    <property type="term" value="C:membrane"/>
    <property type="evidence" value="ECO:0007669"/>
    <property type="project" value="UniProtKB-SubCell"/>
</dbReference>
<accession>A0A9D1MQ11</accession>
<dbReference type="PROSITE" id="PS00409">
    <property type="entry name" value="PROKAR_NTER_METHYL"/>
    <property type="match status" value="1"/>
</dbReference>
<dbReference type="PANTHER" id="PTHR30093:SF44">
    <property type="entry name" value="TYPE II SECRETION SYSTEM CORE PROTEIN G"/>
    <property type="match status" value="1"/>
</dbReference>
<dbReference type="AlphaFoldDB" id="A0A9D1MQ11"/>